<dbReference type="AlphaFoldDB" id="A0A495QLY8"/>
<name>A0A495QLY8_9ACTN</name>
<comment type="caution">
    <text evidence="2">The sequence shown here is derived from an EMBL/GenBank/DDBJ whole genome shotgun (WGS) entry which is preliminary data.</text>
</comment>
<accession>A0A495QLY8</accession>
<organism evidence="2 3">
    <name type="scientific">Actinomadura pelletieri DSM 43383</name>
    <dbReference type="NCBI Taxonomy" id="1120940"/>
    <lineage>
        <taxon>Bacteria</taxon>
        <taxon>Bacillati</taxon>
        <taxon>Actinomycetota</taxon>
        <taxon>Actinomycetes</taxon>
        <taxon>Streptosporangiales</taxon>
        <taxon>Thermomonosporaceae</taxon>
        <taxon>Actinomadura</taxon>
    </lineage>
</organism>
<reference evidence="2 3" key="1">
    <citation type="submission" date="2018-10" db="EMBL/GenBank/DDBJ databases">
        <title>Genomic Encyclopedia of Archaeal and Bacterial Type Strains, Phase II (KMG-II): from individual species to whole genera.</title>
        <authorList>
            <person name="Goeker M."/>
        </authorList>
    </citation>
    <scope>NUCLEOTIDE SEQUENCE [LARGE SCALE GENOMIC DNA]</scope>
    <source>
        <strain evidence="2 3">DSM 43383</strain>
    </source>
</reference>
<keyword evidence="3" id="KW-1185">Reference proteome</keyword>
<feature type="region of interest" description="Disordered" evidence="1">
    <location>
        <begin position="21"/>
        <end position="44"/>
    </location>
</feature>
<protein>
    <submittedName>
        <fullName evidence="2">Uncharacterized protein</fullName>
    </submittedName>
</protein>
<dbReference type="Proteomes" id="UP000274601">
    <property type="component" value="Unassembled WGS sequence"/>
</dbReference>
<feature type="region of interest" description="Disordered" evidence="1">
    <location>
        <begin position="102"/>
        <end position="124"/>
    </location>
</feature>
<evidence type="ECO:0000313" key="2">
    <source>
        <dbReference type="EMBL" id="RKS73498.1"/>
    </source>
</evidence>
<proteinExistence type="predicted"/>
<feature type="compositionally biased region" description="Basic residues" evidence="1">
    <location>
        <begin position="25"/>
        <end position="35"/>
    </location>
</feature>
<evidence type="ECO:0000313" key="3">
    <source>
        <dbReference type="Proteomes" id="UP000274601"/>
    </source>
</evidence>
<gene>
    <name evidence="2" type="ORF">BZB76_4191</name>
</gene>
<evidence type="ECO:0000256" key="1">
    <source>
        <dbReference type="SAM" id="MobiDB-lite"/>
    </source>
</evidence>
<dbReference type="EMBL" id="RBWU01000004">
    <property type="protein sequence ID" value="RKS73498.1"/>
    <property type="molecule type" value="Genomic_DNA"/>
</dbReference>
<sequence length="124" mass="13087">MSWLGADRPVSTKLRCRVDTPWAHVSKRPSGTRRRPNGDGNRVRGHIARGEVGLAGGTAVTVPLRPRGLRVEQSGGADRVGRIGGVDDSADGVSVLVVDPPPAELHDGDGAASHRQCQFREGPP</sequence>